<dbReference type="Pfam" id="PF13380">
    <property type="entry name" value="CoA_binding_2"/>
    <property type="match status" value="1"/>
</dbReference>
<gene>
    <name evidence="2" type="ORF">ABIE13_004779</name>
</gene>
<sequence>MMDLATQSTGTAGSLEPLFSPRSVAVVGASQDTKRIRGRLLRQLLDGGFAGPVYPVNPSSDLIQGLKAYPSVEALPEAVDLALIAVAAEQIMEVLAQCARRGVRAAAIFTAGANGVPLGQRLQDHVAAFARQSGMRILGPNAEGFIDTEGGLLATFSPTLIHVPPLPVGALPRRGRVSIVSQSGAMAFALYSRAMKDHVPIRHLVSTGNESDVELLEVVDHLVAQASSRVILLFVEGFRDPHRFAAVASRAADAGVALVVAKIGRSSAGQRAAVSHTAHLTGADTAYDAAFERYGVIRVDTPDEMLAIAAAISAGAYPKGKRVAIVTTSGGAGGWAADICEQAGLEVPEFAPEFKRRLGEIVPDYGSAENPVDVTARVVEDGGRTLLGILDLLDTAPGIDIGLVIMSLVASERITGIEPELAALHTKLARPLVFHSPGVAGAEALTALARVGGLQLGLPEFARAMRTLDEYRLFRDRWQQRRKTQAEPLVIPSNAPALTAGVLDAKTTRALLYAWKVPQPGERIVSGVEGAVEAAESVGWPVAIKIVSPDIAHKTEAGGVELGLQNAQEVRAASERILERVRSRMPDARIEGLQVQQMMPPGREMVVGVVRDPDFGPMVMLGLGGIYIEVLRDAVFALAPLTLDDAQGMIARLKGRAILDGVRGEPPADIGALAELLVSVSRLAAAHADDVAEIDLNPVLLYPAGRGAVAVDALVVAGAPAARESH</sequence>
<dbReference type="SUPFAM" id="SSF56059">
    <property type="entry name" value="Glutathione synthetase ATP-binding domain-like"/>
    <property type="match status" value="1"/>
</dbReference>
<dbReference type="SUPFAM" id="SSF51735">
    <property type="entry name" value="NAD(P)-binding Rossmann-fold domains"/>
    <property type="match status" value="1"/>
</dbReference>
<dbReference type="InterPro" id="IPR013815">
    <property type="entry name" value="ATP_grasp_subdomain_1"/>
</dbReference>
<protein>
    <submittedName>
        <fullName evidence="2">Acyl-CoA synthetase (NDP forming)</fullName>
        <ecNumber evidence="2">6.2.1.13</ecNumber>
    </submittedName>
</protein>
<dbReference type="GO" id="GO:0043758">
    <property type="term" value="F:acetate-CoA ligase (ADP-forming) activity"/>
    <property type="evidence" value="ECO:0007669"/>
    <property type="project" value="UniProtKB-EC"/>
</dbReference>
<dbReference type="Pfam" id="PF13549">
    <property type="entry name" value="ATP-grasp_5"/>
    <property type="match status" value="1"/>
</dbReference>
<comment type="caution">
    <text evidence="2">The sequence shown here is derived from an EMBL/GenBank/DDBJ whole genome shotgun (WGS) entry which is preliminary data.</text>
</comment>
<organism evidence="2 3">
    <name type="scientific">Ottowia thiooxydans</name>
    <dbReference type="NCBI Taxonomy" id="219182"/>
    <lineage>
        <taxon>Bacteria</taxon>
        <taxon>Pseudomonadati</taxon>
        <taxon>Pseudomonadota</taxon>
        <taxon>Betaproteobacteria</taxon>
        <taxon>Burkholderiales</taxon>
        <taxon>Comamonadaceae</taxon>
        <taxon>Ottowia</taxon>
    </lineage>
</organism>
<keyword evidence="3" id="KW-1185">Reference proteome</keyword>
<feature type="domain" description="CoA-binding" evidence="1">
    <location>
        <begin position="18"/>
        <end position="113"/>
    </location>
</feature>
<dbReference type="SUPFAM" id="SSF52210">
    <property type="entry name" value="Succinyl-CoA synthetase domains"/>
    <property type="match status" value="2"/>
</dbReference>
<dbReference type="Gene3D" id="3.30.470.20">
    <property type="entry name" value="ATP-grasp fold, B domain"/>
    <property type="match status" value="1"/>
</dbReference>
<reference evidence="2 3" key="1">
    <citation type="submission" date="2024-06" db="EMBL/GenBank/DDBJ databases">
        <title>Sorghum-associated microbial communities from plants grown in Nebraska, USA.</title>
        <authorList>
            <person name="Schachtman D."/>
        </authorList>
    </citation>
    <scope>NUCLEOTIDE SEQUENCE [LARGE SCALE GENOMIC DNA]</scope>
    <source>
        <strain evidence="2 3">2709</strain>
    </source>
</reference>
<dbReference type="InterPro" id="IPR036291">
    <property type="entry name" value="NAD(P)-bd_dom_sf"/>
</dbReference>
<dbReference type="EMBL" id="JBEPSH010000010">
    <property type="protein sequence ID" value="MET4579642.1"/>
    <property type="molecule type" value="Genomic_DNA"/>
</dbReference>
<dbReference type="Proteomes" id="UP001549320">
    <property type="component" value="Unassembled WGS sequence"/>
</dbReference>
<dbReference type="Pfam" id="PF13607">
    <property type="entry name" value="Succ_CoA_lig"/>
    <property type="match status" value="1"/>
</dbReference>
<proteinExistence type="predicted"/>
<dbReference type="Gene3D" id="3.40.50.720">
    <property type="entry name" value="NAD(P)-binding Rossmann-like Domain"/>
    <property type="match status" value="1"/>
</dbReference>
<dbReference type="InterPro" id="IPR032875">
    <property type="entry name" value="Succ_CoA_lig_flav_dom"/>
</dbReference>
<name>A0ABV2QGG7_9BURK</name>
<accession>A0ABV2QGG7</accession>
<evidence type="ECO:0000259" key="1">
    <source>
        <dbReference type="SMART" id="SM00881"/>
    </source>
</evidence>
<dbReference type="PANTHER" id="PTHR42793">
    <property type="entry name" value="COA BINDING DOMAIN CONTAINING PROTEIN"/>
    <property type="match status" value="1"/>
</dbReference>
<evidence type="ECO:0000313" key="3">
    <source>
        <dbReference type="Proteomes" id="UP001549320"/>
    </source>
</evidence>
<dbReference type="InterPro" id="IPR016102">
    <property type="entry name" value="Succinyl-CoA_synth-like"/>
</dbReference>
<dbReference type="Gene3D" id="3.30.1490.20">
    <property type="entry name" value="ATP-grasp fold, A domain"/>
    <property type="match status" value="1"/>
</dbReference>
<dbReference type="PANTHER" id="PTHR42793:SF4">
    <property type="entry name" value="BLL6376 PROTEIN"/>
    <property type="match status" value="1"/>
</dbReference>
<dbReference type="Gene3D" id="3.40.50.261">
    <property type="entry name" value="Succinyl-CoA synthetase domains"/>
    <property type="match status" value="2"/>
</dbReference>
<dbReference type="InterPro" id="IPR003781">
    <property type="entry name" value="CoA-bd"/>
</dbReference>
<dbReference type="RefSeq" id="WP_354447908.1">
    <property type="nucleotide sequence ID" value="NZ_JBEPSH010000010.1"/>
</dbReference>
<keyword evidence="2" id="KW-0436">Ligase</keyword>
<dbReference type="InterPro" id="IPR043938">
    <property type="entry name" value="Ligase_CoA_dom"/>
</dbReference>
<dbReference type="EC" id="6.2.1.13" evidence="2"/>
<dbReference type="SMART" id="SM00881">
    <property type="entry name" value="CoA_binding"/>
    <property type="match status" value="1"/>
</dbReference>
<dbReference type="Pfam" id="PF19045">
    <property type="entry name" value="Ligase_CoA_2"/>
    <property type="match status" value="1"/>
</dbReference>
<evidence type="ECO:0000313" key="2">
    <source>
        <dbReference type="EMBL" id="MET4579642.1"/>
    </source>
</evidence>